<dbReference type="InterPro" id="IPR005828">
    <property type="entry name" value="MFS_sugar_transport-like"/>
</dbReference>
<evidence type="ECO:0000256" key="2">
    <source>
        <dbReference type="ARBA" id="ARBA00010992"/>
    </source>
</evidence>
<evidence type="ECO:0000256" key="9">
    <source>
        <dbReference type="ARBA" id="ARBA00044504"/>
    </source>
</evidence>
<feature type="transmembrane region" description="Helical" evidence="10">
    <location>
        <begin position="115"/>
        <end position="132"/>
    </location>
</feature>
<dbReference type="InterPro" id="IPR045262">
    <property type="entry name" value="STP/PLT_plant"/>
</dbReference>
<dbReference type="PROSITE" id="PS00217">
    <property type="entry name" value="SUGAR_TRANSPORT_2"/>
    <property type="match status" value="1"/>
</dbReference>
<dbReference type="Gene3D" id="1.20.1250.20">
    <property type="entry name" value="MFS general substrate transporter like domains"/>
    <property type="match status" value="1"/>
</dbReference>
<keyword evidence="7 10" id="KW-1133">Transmembrane helix</keyword>
<feature type="transmembrane region" description="Helical" evidence="10">
    <location>
        <begin position="86"/>
        <end position="109"/>
    </location>
</feature>
<comment type="subcellular location">
    <subcellularLocation>
        <location evidence="1">Membrane</location>
        <topology evidence="1">Multi-pass membrane protein</topology>
    </subcellularLocation>
</comment>
<gene>
    <name evidence="12" type="ORF">OSB04_000587</name>
</gene>
<dbReference type="PANTHER" id="PTHR23500">
    <property type="entry name" value="SOLUTE CARRIER FAMILY 2, FACILITATED GLUCOSE TRANSPORTER"/>
    <property type="match status" value="1"/>
</dbReference>
<feature type="transmembrane region" description="Helical" evidence="10">
    <location>
        <begin position="53"/>
        <end position="74"/>
    </location>
</feature>
<dbReference type="Pfam" id="PF00083">
    <property type="entry name" value="Sugar_tr"/>
    <property type="match status" value="1"/>
</dbReference>
<keyword evidence="4" id="KW-0762">Sugar transport</keyword>
<dbReference type="PROSITE" id="PS50850">
    <property type="entry name" value="MFS"/>
    <property type="match status" value="1"/>
</dbReference>
<name>A0AA38WUL6_9ASTR</name>
<dbReference type="PANTHER" id="PTHR23500:SF453">
    <property type="entry name" value="POLYOL TRANSPORTER 3-RELATED"/>
    <property type="match status" value="1"/>
</dbReference>
<dbReference type="GO" id="GO:0015293">
    <property type="term" value="F:symporter activity"/>
    <property type="evidence" value="ECO:0007669"/>
    <property type="project" value="UniProtKB-KW"/>
</dbReference>
<evidence type="ECO:0000256" key="4">
    <source>
        <dbReference type="ARBA" id="ARBA00022597"/>
    </source>
</evidence>
<evidence type="ECO:0000256" key="5">
    <source>
        <dbReference type="ARBA" id="ARBA00022692"/>
    </source>
</evidence>
<evidence type="ECO:0000256" key="8">
    <source>
        <dbReference type="ARBA" id="ARBA00023136"/>
    </source>
</evidence>
<evidence type="ECO:0000256" key="6">
    <source>
        <dbReference type="ARBA" id="ARBA00022847"/>
    </source>
</evidence>
<dbReference type="Proteomes" id="UP001172457">
    <property type="component" value="Chromosome 1"/>
</dbReference>
<dbReference type="InterPro" id="IPR036259">
    <property type="entry name" value="MFS_trans_sf"/>
</dbReference>
<sequence>MEESKEIEDGKINKYACACAIVASMISIIFGYETGVMSGALIFIKEDLKVTELQVEVLGGIINFCALIGALSAGRTADYIGRRYTICLASTIFLSGSLLMGFAPSFAILLTGRCVAGIGVGFALVIAPVYSVEISAASTRVSLLLYLKLGLVSEF</sequence>
<evidence type="ECO:0000256" key="7">
    <source>
        <dbReference type="ARBA" id="ARBA00022989"/>
    </source>
</evidence>
<proteinExistence type="inferred from homology"/>
<evidence type="ECO:0000256" key="1">
    <source>
        <dbReference type="ARBA" id="ARBA00004141"/>
    </source>
</evidence>
<dbReference type="SUPFAM" id="SSF103473">
    <property type="entry name" value="MFS general substrate transporter"/>
    <property type="match status" value="1"/>
</dbReference>
<comment type="similarity">
    <text evidence="2">Belongs to the major facilitator superfamily. Sugar transporter (TC 2.A.1.1) family.</text>
</comment>
<accession>A0AA38WUL6</accession>
<feature type="transmembrane region" description="Helical" evidence="10">
    <location>
        <begin position="12"/>
        <end position="33"/>
    </location>
</feature>
<organism evidence="12 13">
    <name type="scientific">Centaurea solstitialis</name>
    <name type="common">yellow star-thistle</name>
    <dbReference type="NCBI Taxonomy" id="347529"/>
    <lineage>
        <taxon>Eukaryota</taxon>
        <taxon>Viridiplantae</taxon>
        <taxon>Streptophyta</taxon>
        <taxon>Embryophyta</taxon>
        <taxon>Tracheophyta</taxon>
        <taxon>Spermatophyta</taxon>
        <taxon>Magnoliopsida</taxon>
        <taxon>eudicotyledons</taxon>
        <taxon>Gunneridae</taxon>
        <taxon>Pentapetalae</taxon>
        <taxon>asterids</taxon>
        <taxon>campanulids</taxon>
        <taxon>Asterales</taxon>
        <taxon>Asteraceae</taxon>
        <taxon>Carduoideae</taxon>
        <taxon>Cardueae</taxon>
        <taxon>Centaureinae</taxon>
        <taxon>Centaurea</taxon>
    </lineage>
</organism>
<dbReference type="InterPro" id="IPR020846">
    <property type="entry name" value="MFS_dom"/>
</dbReference>
<dbReference type="GO" id="GO:0015144">
    <property type="term" value="F:carbohydrate transmembrane transporter activity"/>
    <property type="evidence" value="ECO:0007669"/>
    <property type="project" value="InterPro"/>
</dbReference>
<evidence type="ECO:0000256" key="3">
    <source>
        <dbReference type="ARBA" id="ARBA00022448"/>
    </source>
</evidence>
<dbReference type="PRINTS" id="PR00171">
    <property type="entry name" value="SUGRTRNSPORT"/>
</dbReference>
<evidence type="ECO:0000313" key="12">
    <source>
        <dbReference type="EMBL" id="KAJ9564621.1"/>
    </source>
</evidence>
<reference evidence="12" key="1">
    <citation type="submission" date="2023-03" db="EMBL/GenBank/DDBJ databases">
        <title>Chromosome-scale reference genome and RAD-based genetic map of yellow starthistle (Centaurea solstitialis) reveal putative structural variation and QTLs associated with invader traits.</title>
        <authorList>
            <person name="Reatini B."/>
            <person name="Cang F.A."/>
            <person name="Jiang Q."/>
            <person name="Mckibben M.T.W."/>
            <person name="Barker M.S."/>
            <person name="Rieseberg L.H."/>
            <person name="Dlugosch K.M."/>
        </authorList>
    </citation>
    <scope>NUCLEOTIDE SEQUENCE</scope>
    <source>
        <strain evidence="12">CAN-66</strain>
        <tissue evidence="12">Leaf</tissue>
    </source>
</reference>
<comment type="similarity">
    <text evidence="9">Belongs to the major facilitator superfamily. Phosphate:H(+) symporter (TC 2.A.1.9) family.</text>
</comment>
<dbReference type="InterPro" id="IPR005829">
    <property type="entry name" value="Sugar_transporter_CS"/>
</dbReference>
<keyword evidence="5 10" id="KW-0812">Transmembrane</keyword>
<evidence type="ECO:0000313" key="13">
    <source>
        <dbReference type="Proteomes" id="UP001172457"/>
    </source>
</evidence>
<dbReference type="PROSITE" id="PS00216">
    <property type="entry name" value="SUGAR_TRANSPORT_1"/>
    <property type="match status" value="1"/>
</dbReference>
<evidence type="ECO:0000256" key="10">
    <source>
        <dbReference type="SAM" id="Phobius"/>
    </source>
</evidence>
<keyword evidence="6" id="KW-0769">Symport</keyword>
<protein>
    <recommendedName>
        <fullName evidence="11">Major facilitator superfamily (MFS) profile domain-containing protein</fullName>
    </recommendedName>
</protein>
<keyword evidence="13" id="KW-1185">Reference proteome</keyword>
<feature type="domain" description="Major facilitator superfamily (MFS) profile" evidence="11">
    <location>
        <begin position="19"/>
        <end position="155"/>
    </location>
</feature>
<dbReference type="GO" id="GO:0016020">
    <property type="term" value="C:membrane"/>
    <property type="evidence" value="ECO:0007669"/>
    <property type="project" value="UniProtKB-SubCell"/>
</dbReference>
<dbReference type="EMBL" id="JARYMX010000001">
    <property type="protein sequence ID" value="KAJ9564621.1"/>
    <property type="molecule type" value="Genomic_DNA"/>
</dbReference>
<dbReference type="AlphaFoldDB" id="A0AA38WUL6"/>
<comment type="caution">
    <text evidence="12">The sequence shown here is derived from an EMBL/GenBank/DDBJ whole genome shotgun (WGS) entry which is preliminary data.</text>
</comment>
<keyword evidence="8 10" id="KW-0472">Membrane</keyword>
<dbReference type="InterPro" id="IPR003663">
    <property type="entry name" value="Sugar/inositol_transpt"/>
</dbReference>
<keyword evidence="3" id="KW-0813">Transport</keyword>
<evidence type="ECO:0000259" key="11">
    <source>
        <dbReference type="PROSITE" id="PS50850"/>
    </source>
</evidence>